<keyword evidence="2" id="KW-0812">Transmembrane</keyword>
<dbReference type="GO" id="GO:0005506">
    <property type="term" value="F:iron ion binding"/>
    <property type="evidence" value="ECO:0007669"/>
    <property type="project" value="InterPro"/>
</dbReference>
<dbReference type="PANTHER" id="PTHR47950:SF14">
    <property type="entry name" value="CYTOCHROME P450 76A2-LIKE ISOFORM X1"/>
    <property type="match status" value="1"/>
</dbReference>
<dbReference type="GO" id="GO:0020037">
    <property type="term" value="F:heme binding"/>
    <property type="evidence" value="ECO:0007669"/>
    <property type="project" value="InterPro"/>
</dbReference>
<organism evidence="3 4">
    <name type="scientific">Papaver atlanticum</name>
    <dbReference type="NCBI Taxonomy" id="357466"/>
    <lineage>
        <taxon>Eukaryota</taxon>
        <taxon>Viridiplantae</taxon>
        <taxon>Streptophyta</taxon>
        <taxon>Embryophyta</taxon>
        <taxon>Tracheophyta</taxon>
        <taxon>Spermatophyta</taxon>
        <taxon>Magnoliopsida</taxon>
        <taxon>Ranunculales</taxon>
        <taxon>Papaveraceae</taxon>
        <taxon>Papaveroideae</taxon>
        <taxon>Papaver</taxon>
    </lineage>
</organism>
<keyword evidence="4" id="KW-1185">Reference proteome</keyword>
<dbReference type="PANTHER" id="PTHR47950">
    <property type="entry name" value="CYTOCHROME P450, FAMILY 76, SUBFAMILY C, POLYPEPTIDE 5-RELATED"/>
    <property type="match status" value="1"/>
</dbReference>
<evidence type="ECO:0000313" key="4">
    <source>
        <dbReference type="Proteomes" id="UP001202328"/>
    </source>
</evidence>
<protein>
    <recommendedName>
        <fullName evidence="5">Cytochrome P450</fullName>
    </recommendedName>
</protein>
<comment type="caution">
    <text evidence="3">The sequence shown here is derived from an EMBL/GenBank/DDBJ whole genome shotgun (WGS) entry which is preliminary data.</text>
</comment>
<evidence type="ECO:0000256" key="2">
    <source>
        <dbReference type="SAM" id="Phobius"/>
    </source>
</evidence>
<dbReference type="GO" id="GO:0033075">
    <property type="term" value="P:isoquinoline alkaloid biosynthetic process"/>
    <property type="evidence" value="ECO:0007669"/>
    <property type="project" value="UniProtKB-ARBA"/>
</dbReference>
<accession>A0AAD4S7V6</accession>
<dbReference type="GO" id="GO:0004497">
    <property type="term" value="F:monooxygenase activity"/>
    <property type="evidence" value="ECO:0007669"/>
    <property type="project" value="InterPro"/>
</dbReference>
<evidence type="ECO:0000313" key="3">
    <source>
        <dbReference type="EMBL" id="KAI3871199.1"/>
    </source>
</evidence>
<dbReference type="Pfam" id="PF00067">
    <property type="entry name" value="p450"/>
    <property type="match status" value="1"/>
</dbReference>
<reference evidence="3" key="1">
    <citation type="submission" date="2022-04" db="EMBL/GenBank/DDBJ databases">
        <title>A functionally conserved STORR gene fusion in Papaver species that diverged 16.8 million years ago.</title>
        <authorList>
            <person name="Catania T."/>
        </authorList>
    </citation>
    <scope>NUCLEOTIDE SEQUENCE</scope>
    <source>
        <strain evidence="3">S-188037</strain>
    </source>
</reference>
<feature type="transmembrane region" description="Helical" evidence="2">
    <location>
        <begin position="12"/>
        <end position="32"/>
    </location>
</feature>
<gene>
    <name evidence="3" type="ORF">MKW98_015099</name>
</gene>
<evidence type="ECO:0008006" key="5">
    <source>
        <dbReference type="Google" id="ProtNLM"/>
    </source>
</evidence>
<dbReference type="SUPFAM" id="SSF48264">
    <property type="entry name" value="Cytochrome P450"/>
    <property type="match status" value="1"/>
</dbReference>
<dbReference type="Gene3D" id="1.10.630.10">
    <property type="entry name" value="Cytochrome P450"/>
    <property type="match status" value="1"/>
</dbReference>
<keyword evidence="2" id="KW-1133">Transmembrane helix</keyword>
<comment type="similarity">
    <text evidence="1">Belongs to the cytochrome P450 family.</text>
</comment>
<dbReference type="GO" id="GO:0016705">
    <property type="term" value="F:oxidoreductase activity, acting on paired donors, with incorporation or reduction of molecular oxygen"/>
    <property type="evidence" value="ECO:0007669"/>
    <property type="project" value="InterPro"/>
</dbReference>
<keyword evidence="2" id="KW-0472">Membrane</keyword>
<sequence length="344" mass="39326">MSSISLNDMFVPGTVFLAATTPVFLVLLLRLFHGRKSKTNSSRLPPGPPGWPVIGNLFDLGKNPRKVFKRPHQMLVELQQKYGPVFMLRLGAVNTLVIGSADVAMEFFKNHDQAFINRVLPKIFNVVVDEHGNNMTPFNQHGSHWRMVRRLYATKLFSGTMIQNTISKRRRFVERITEWISVEEKAGRSVELNLLIFISQVNLIGDLLFSRDLMDLKSGTKDEFFVLVNEIAIIIKTPNLADLFPWLGSSDPQNLTKRMKKAWDAALNIVDGIAKERRRMGLVCKSVEQKDFLDVLVDFEGDGKDEAWKFSDRQINLFALVGKYTLYLDFICIEYGITQSVFFF</sequence>
<dbReference type="InterPro" id="IPR001128">
    <property type="entry name" value="Cyt_P450"/>
</dbReference>
<dbReference type="Proteomes" id="UP001202328">
    <property type="component" value="Unassembled WGS sequence"/>
</dbReference>
<proteinExistence type="inferred from homology"/>
<dbReference type="AlphaFoldDB" id="A0AAD4S7V6"/>
<dbReference type="InterPro" id="IPR036396">
    <property type="entry name" value="Cyt_P450_sf"/>
</dbReference>
<dbReference type="EMBL" id="JAJJMB010013076">
    <property type="protein sequence ID" value="KAI3871199.1"/>
    <property type="molecule type" value="Genomic_DNA"/>
</dbReference>
<evidence type="ECO:0000256" key="1">
    <source>
        <dbReference type="ARBA" id="ARBA00010617"/>
    </source>
</evidence>
<name>A0AAD4S7V6_9MAGN</name>